<dbReference type="AlphaFoldDB" id="A0A845B6Y1"/>
<keyword evidence="2" id="KW-0472">Membrane</keyword>
<organism evidence="3 4">
    <name type="scientific">Allopontixanthobacter sediminis</name>
    <dbReference type="NCBI Taxonomy" id="1689985"/>
    <lineage>
        <taxon>Bacteria</taxon>
        <taxon>Pseudomonadati</taxon>
        <taxon>Pseudomonadota</taxon>
        <taxon>Alphaproteobacteria</taxon>
        <taxon>Sphingomonadales</taxon>
        <taxon>Erythrobacteraceae</taxon>
        <taxon>Allopontixanthobacter</taxon>
    </lineage>
</organism>
<dbReference type="Proteomes" id="UP000431922">
    <property type="component" value="Unassembled WGS sequence"/>
</dbReference>
<evidence type="ECO:0000313" key="4">
    <source>
        <dbReference type="Proteomes" id="UP000431922"/>
    </source>
</evidence>
<keyword evidence="4" id="KW-1185">Reference proteome</keyword>
<sequence>MPGDNARAESVQRLQIGLAGLGMMVLLIGLAQVVYDRAQMSEAETVPAAAATVAPKEAEPVQSDPLAEAGVVPDLPSEPVSQPTQEPAIMPEQGNAQRP</sequence>
<feature type="transmembrane region" description="Helical" evidence="2">
    <location>
        <begin position="16"/>
        <end position="35"/>
    </location>
</feature>
<evidence type="ECO:0000256" key="1">
    <source>
        <dbReference type="SAM" id="MobiDB-lite"/>
    </source>
</evidence>
<gene>
    <name evidence="3" type="ORF">GRI65_12085</name>
</gene>
<dbReference type="EMBL" id="WTYL01000003">
    <property type="protein sequence ID" value="MXP45187.1"/>
    <property type="molecule type" value="Genomic_DNA"/>
</dbReference>
<comment type="caution">
    <text evidence="3">The sequence shown here is derived from an EMBL/GenBank/DDBJ whole genome shotgun (WGS) entry which is preliminary data.</text>
</comment>
<accession>A0A845B6Y1</accession>
<protein>
    <submittedName>
        <fullName evidence="3">Uncharacterized protein</fullName>
    </submittedName>
</protein>
<proteinExistence type="predicted"/>
<evidence type="ECO:0000313" key="3">
    <source>
        <dbReference type="EMBL" id="MXP45187.1"/>
    </source>
</evidence>
<evidence type="ECO:0000256" key="2">
    <source>
        <dbReference type="SAM" id="Phobius"/>
    </source>
</evidence>
<dbReference type="OrthoDB" id="7509339at2"/>
<reference evidence="3 4" key="1">
    <citation type="submission" date="2019-12" db="EMBL/GenBank/DDBJ databases">
        <title>Genomic-based taxomic classification of the family Erythrobacteraceae.</title>
        <authorList>
            <person name="Xu L."/>
        </authorList>
    </citation>
    <scope>NUCLEOTIDE SEQUENCE [LARGE SCALE GENOMIC DNA]</scope>
    <source>
        <strain evidence="3 4">KCTC 42453</strain>
    </source>
</reference>
<feature type="region of interest" description="Disordered" evidence="1">
    <location>
        <begin position="55"/>
        <end position="99"/>
    </location>
</feature>
<name>A0A845B6Y1_9SPHN</name>
<keyword evidence="2" id="KW-0812">Transmembrane</keyword>
<keyword evidence="2" id="KW-1133">Transmembrane helix</keyword>